<evidence type="ECO:0000313" key="3">
    <source>
        <dbReference type="EMBL" id="ETD72229.1"/>
    </source>
</evidence>
<evidence type="ECO:0000256" key="1">
    <source>
        <dbReference type="SAM" id="MobiDB-lite"/>
    </source>
</evidence>
<reference evidence="3 4" key="1">
    <citation type="submission" date="2013-11" db="EMBL/GenBank/DDBJ databases">
        <title>Genomic analysis of Pelistega sp. HM-7.</title>
        <authorList>
            <person name="Kumbhare S.V."/>
            <person name="Shetty S.A."/>
            <person name="Sharma O."/>
            <person name="Dhotre D.P."/>
        </authorList>
    </citation>
    <scope>NUCLEOTIDE SEQUENCE [LARGE SCALE GENOMIC DNA]</scope>
    <source>
        <strain evidence="3 4">HM-7</strain>
    </source>
</reference>
<dbReference type="Proteomes" id="UP000018766">
    <property type="component" value="Unassembled WGS sequence"/>
</dbReference>
<name>V8G6R5_9BURK</name>
<proteinExistence type="predicted"/>
<keyword evidence="2" id="KW-0472">Membrane</keyword>
<protein>
    <submittedName>
        <fullName evidence="3">Uncharacterized protein</fullName>
    </submittedName>
</protein>
<feature type="compositionally biased region" description="Polar residues" evidence="1">
    <location>
        <begin position="77"/>
        <end position="94"/>
    </location>
</feature>
<keyword evidence="2" id="KW-0812">Transmembrane</keyword>
<accession>V8G6R5</accession>
<dbReference type="RefSeq" id="WP_023950588.1">
    <property type="nucleotide sequence ID" value="NZ_AYSV01000072.1"/>
</dbReference>
<dbReference type="EMBL" id="AYSV01000072">
    <property type="protein sequence ID" value="ETD72229.1"/>
    <property type="molecule type" value="Genomic_DNA"/>
</dbReference>
<feature type="transmembrane region" description="Helical" evidence="2">
    <location>
        <begin position="6"/>
        <end position="33"/>
    </location>
</feature>
<gene>
    <name evidence="3" type="ORF">V757_05555</name>
</gene>
<comment type="caution">
    <text evidence="3">The sequence shown here is derived from an EMBL/GenBank/DDBJ whole genome shotgun (WGS) entry which is preliminary data.</text>
</comment>
<evidence type="ECO:0000313" key="4">
    <source>
        <dbReference type="Proteomes" id="UP000018766"/>
    </source>
</evidence>
<dbReference type="AlphaFoldDB" id="V8G6R5"/>
<keyword evidence="2" id="KW-1133">Transmembrane helix</keyword>
<keyword evidence="4" id="KW-1185">Reference proteome</keyword>
<feature type="region of interest" description="Disordered" evidence="1">
    <location>
        <begin position="75"/>
        <end position="94"/>
    </location>
</feature>
<sequence length="106" mass="11951">MWVIAIILTVILWLLLDNILIAAILAIFVVYMYSLLRALYSAKKGQMIEGSPIESQQTQLTHEQPQTIVANAEGRQPYSQGNQVDLSNESEQVDSSYIDYVEGKFD</sequence>
<evidence type="ECO:0000256" key="2">
    <source>
        <dbReference type="SAM" id="Phobius"/>
    </source>
</evidence>
<organism evidence="3 4">
    <name type="scientific">Pelistega indica</name>
    <dbReference type="NCBI Taxonomy" id="1414851"/>
    <lineage>
        <taxon>Bacteria</taxon>
        <taxon>Pseudomonadati</taxon>
        <taxon>Pseudomonadota</taxon>
        <taxon>Betaproteobacteria</taxon>
        <taxon>Burkholderiales</taxon>
        <taxon>Alcaligenaceae</taxon>
        <taxon>Pelistega</taxon>
    </lineage>
</organism>